<name>A0A0C9XAX1_9AGAR</name>
<dbReference type="AlphaFoldDB" id="A0A0C9XAX1"/>
<sequence length="229" mass="26478">ILDDEDFARDIQLHLLEIGKKGYICAQDIVDYVATPEVQTRLGTKARTIHEQTACRWLKKLNWRYTRKKKGMYIDSHEQEDVVAYRTGFIKRWKEYEKCFLIRDNDGQVSDELIGFPVTQIGCFCLILVTHDESTFYANDCRKTKWVHATEAAVAEAKGEGVSLMVSDLVVPEWGHSCDGAEYMEFFSLKYKLMNRDGWFSSEDLLAQVDKAIDIFEGRTNRFATGLFM</sequence>
<accession>A0A0C9XAX1</accession>
<dbReference type="HOGENOM" id="CLU_005726_2_2_1"/>
<dbReference type="EMBL" id="KN838665">
    <property type="protein sequence ID" value="KIJ98623.1"/>
    <property type="molecule type" value="Genomic_DNA"/>
</dbReference>
<gene>
    <name evidence="1" type="ORF">K443DRAFT_103686</name>
</gene>
<reference evidence="2" key="2">
    <citation type="submission" date="2015-01" db="EMBL/GenBank/DDBJ databases">
        <title>Evolutionary Origins and Diversification of the Mycorrhizal Mutualists.</title>
        <authorList>
            <consortium name="DOE Joint Genome Institute"/>
            <consortium name="Mycorrhizal Genomics Consortium"/>
            <person name="Kohler A."/>
            <person name="Kuo A."/>
            <person name="Nagy L.G."/>
            <person name="Floudas D."/>
            <person name="Copeland A."/>
            <person name="Barry K.W."/>
            <person name="Cichocki N."/>
            <person name="Veneault-Fourrey C."/>
            <person name="LaButti K."/>
            <person name="Lindquist E.A."/>
            <person name="Lipzen A."/>
            <person name="Lundell T."/>
            <person name="Morin E."/>
            <person name="Murat C."/>
            <person name="Riley R."/>
            <person name="Ohm R."/>
            <person name="Sun H."/>
            <person name="Tunlid A."/>
            <person name="Henrissat B."/>
            <person name="Grigoriev I.V."/>
            <person name="Hibbett D.S."/>
            <person name="Martin F."/>
        </authorList>
    </citation>
    <scope>NUCLEOTIDE SEQUENCE [LARGE SCALE GENOMIC DNA]</scope>
    <source>
        <strain evidence="2">LaAM-08-1</strain>
    </source>
</reference>
<evidence type="ECO:0000313" key="2">
    <source>
        <dbReference type="Proteomes" id="UP000054477"/>
    </source>
</evidence>
<keyword evidence="2" id="KW-1185">Reference proteome</keyword>
<dbReference type="Proteomes" id="UP000054477">
    <property type="component" value="Unassembled WGS sequence"/>
</dbReference>
<proteinExistence type="predicted"/>
<feature type="non-terminal residue" evidence="1">
    <location>
        <position position="229"/>
    </location>
</feature>
<evidence type="ECO:0000313" key="1">
    <source>
        <dbReference type="EMBL" id="KIJ98623.1"/>
    </source>
</evidence>
<organism evidence="1 2">
    <name type="scientific">Laccaria amethystina LaAM-08-1</name>
    <dbReference type="NCBI Taxonomy" id="1095629"/>
    <lineage>
        <taxon>Eukaryota</taxon>
        <taxon>Fungi</taxon>
        <taxon>Dikarya</taxon>
        <taxon>Basidiomycota</taxon>
        <taxon>Agaricomycotina</taxon>
        <taxon>Agaricomycetes</taxon>
        <taxon>Agaricomycetidae</taxon>
        <taxon>Agaricales</taxon>
        <taxon>Agaricineae</taxon>
        <taxon>Hydnangiaceae</taxon>
        <taxon>Laccaria</taxon>
    </lineage>
</organism>
<dbReference type="PANTHER" id="PTHR35871:SF1">
    <property type="entry name" value="CXC1-LIKE CYSTEINE CLUSTER ASSOCIATED WITH KDZ TRANSPOSASES DOMAIN-CONTAINING PROTEIN"/>
    <property type="match status" value="1"/>
</dbReference>
<protein>
    <submittedName>
        <fullName evidence="1">Uncharacterized protein</fullName>
    </submittedName>
</protein>
<dbReference type="PANTHER" id="PTHR35871">
    <property type="entry name" value="EXPRESSED PROTEIN"/>
    <property type="match status" value="1"/>
</dbReference>
<reference evidence="1 2" key="1">
    <citation type="submission" date="2014-04" db="EMBL/GenBank/DDBJ databases">
        <authorList>
            <consortium name="DOE Joint Genome Institute"/>
            <person name="Kuo A."/>
            <person name="Kohler A."/>
            <person name="Nagy L.G."/>
            <person name="Floudas D."/>
            <person name="Copeland A."/>
            <person name="Barry K.W."/>
            <person name="Cichocki N."/>
            <person name="Veneault-Fourrey C."/>
            <person name="LaButti K."/>
            <person name="Lindquist E.A."/>
            <person name="Lipzen A."/>
            <person name="Lundell T."/>
            <person name="Morin E."/>
            <person name="Murat C."/>
            <person name="Sun H."/>
            <person name="Tunlid A."/>
            <person name="Henrissat B."/>
            <person name="Grigoriev I.V."/>
            <person name="Hibbett D.S."/>
            <person name="Martin F."/>
            <person name="Nordberg H.P."/>
            <person name="Cantor M.N."/>
            <person name="Hua S.X."/>
        </authorList>
    </citation>
    <scope>NUCLEOTIDE SEQUENCE [LARGE SCALE GENOMIC DNA]</scope>
    <source>
        <strain evidence="1 2">LaAM-08-1</strain>
    </source>
</reference>
<dbReference type="OrthoDB" id="6511194at2759"/>